<keyword evidence="2" id="KW-1185">Reference proteome</keyword>
<gene>
    <name evidence="1" type="ORF">O6H91_06G015700</name>
</gene>
<accession>A0ACC2DBT4</accession>
<evidence type="ECO:0000313" key="2">
    <source>
        <dbReference type="Proteomes" id="UP001162992"/>
    </source>
</evidence>
<organism evidence="1 2">
    <name type="scientific">Diphasiastrum complanatum</name>
    <name type="common">Issler's clubmoss</name>
    <name type="synonym">Lycopodium complanatum</name>
    <dbReference type="NCBI Taxonomy" id="34168"/>
    <lineage>
        <taxon>Eukaryota</taxon>
        <taxon>Viridiplantae</taxon>
        <taxon>Streptophyta</taxon>
        <taxon>Embryophyta</taxon>
        <taxon>Tracheophyta</taxon>
        <taxon>Lycopodiopsida</taxon>
        <taxon>Lycopodiales</taxon>
        <taxon>Lycopodiaceae</taxon>
        <taxon>Lycopodioideae</taxon>
        <taxon>Diphasiastrum</taxon>
    </lineage>
</organism>
<evidence type="ECO:0000313" key="1">
    <source>
        <dbReference type="EMBL" id="KAJ7551447.1"/>
    </source>
</evidence>
<protein>
    <submittedName>
        <fullName evidence="1">Uncharacterized protein</fullName>
    </submittedName>
</protein>
<sequence>MSLGATKALALLVLLLLQLKYGCLMEGKCSFPAIFNFGDSTSDTGGIQSAFPTFSQSEFPPYGITFFGKPAWRYSDGRLAIDFICQALGLPFLSAYLQSVGSDFSTGVNFATAGATARAINYITPFSLNVQLNQFNEFRLRSGNFQQQQKQPSSSNLPTPDVFSQALYIVDIGGNDFTYGYNRNMSFHQIKSYLPQVVEAISTAVEGLYEAGARTILVSDVGPQGCTPYILTNFGYLRTTKDALGCGEEFNDIVRYYNSQLKQAVGSLRSQLANASIVYVDSFSVKYQLTANASQNGFQFTTRACCGAGGPYNYDNNQQCGRSKTQFGNFDLVAPSCSNPSIYLNWDGVHFTEAANHYTVQQLLTSKFFDPSDFDLDQLCDLNPI</sequence>
<name>A0ACC2DBT4_DIPCM</name>
<proteinExistence type="predicted"/>
<dbReference type="EMBL" id="CM055097">
    <property type="protein sequence ID" value="KAJ7551447.1"/>
    <property type="molecule type" value="Genomic_DNA"/>
</dbReference>
<comment type="caution">
    <text evidence="1">The sequence shown here is derived from an EMBL/GenBank/DDBJ whole genome shotgun (WGS) entry which is preliminary data.</text>
</comment>
<dbReference type="Proteomes" id="UP001162992">
    <property type="component" value="Chromosome 6"/>
</dbReference>
<reference evidence="2" key="1">
    <citation type="journal article" date="2024" name="Proc. Natl. Acad. Sci. U.S.A.">
        <title>Extraordinary preservation of gene collinearity over three hundred million years revealed in homosporous lycophytes.</title>
        <authorList>
            <person name="Li C."/>
            <person name="Wickell D."/>
            <person name="Kuo L.Y."/>
            <person name="Chen X."/>
            <person name="Nie B."/>
            <person name="Liao X."/>
            <person name="Peng D."/>
            <person name="Ji J."/>
            <person name="Jenkins J."/>
            <person name="Williams M."/>
            <person name="Shu S."/>
            <person name="Plott C."/>
            <person name="Barry K."/>
            <person name="Rajasekar S."/>
            <person name="Grimwood J."/>
            <person name="Han X."/>
            <person name="Sun S."/>
            <person name="Hou Z."/>
            <person name="He W."/>
            <person name="Dai G."/>
            <person name="Sun C."/>
            <person name="Schmutz J."/>
            <person name="Leebens-Mack J.H."/>
            <person name="Li F.W."/>
            <person name="Wang L."/>
        </authorList>
    </citation>
    <scope>NUCLEOTIDE SEQUENCE [LARGE SCALE GENOMIC DNA]</scope>
    <source>
        <strain evidence="2">cv. PW_Plant_1</strain>
    </source>
</reference>